<dbReference type="InterPro" id="IPR035965">
    <property type="entry name" value="PAS-like_dom_sf"/>
</dbReference>
<evidence type="ECO:0000256" key="7">
    <source>
        <dbReference type="ARBA" id="ARBA00022490"/>
    </source>
</evidence>
<dbReference type="EC" id="2.7.13.3" evidence="4"/>
<proteinExistence type="predicted"/>
<evidence type="ECO:0000256" key="12">
    <source>
        <dbReference type="ARBA" id="ARBA00023012"/>
    </source>
</evidence>
<evidence type="ECO:0000256" key="11">
    <source>
        <dbReference type="ARBA" id="ARBA00023004"/>
    </source>
</evidence>
<sequence length="441" mass="47931">MSTGQPNVEVSPRNRTAPDRWPSALRWQVPLAHLALLLASLVIAAMAWGRAAPADAIWAWGAILALALLGAIALFAWMRAVTIRAMPVARCDAPSARARELRELMRLLPDGVLLVVDDRVAYANPACELMFGHAPDALVGLPATDLVSADARAAFRTWLEAPDATSNSLPPSPRMCRRDGSGFHGALTAAHTRHDDRPCTLLIVRDLTEAERMRDELAAGNRELQALAARVFTLQEDERRAISRELHDDIGQSVTAMKMAASSALDEADPQRRRDDLEDILVLADATLERLRDISILLRPPQLDALGLEAALRWHAERLLRNAGITADLQIDALPRRPDPGVEQACFRIAQEALTNVVRHARAQRVALRLRDDDTGLHLCVHDDGAGFAPEGARGLGLVIMRERAQGAGGRLEVTSTPGAGTRIEAWLPYAPEPPCHGHAG</sequence>
<evidence type="ECO:0000256" key="5">
    <source>
        <dbReference type="ARBA" id="ARBA00017322"/>
    </source>
</evidence>
<keyword evidence="10" id="KW-0418">Kinase</keyword>
<keyword evidence="16" id="KW-1133">Transmembrane helix</keyword>
<dbReference type="InterPro" id="IPR004358">
    <property type="entry name" value="Sig_transdc_His_kin-like_C"/>
</dbReference>
<dbReference type="PANTHER" id="PTHR24421:SF61">
    <property type="entry name" value="OXYGEN SENSOR HISTIDINE KINASE NREB"/>
    <property type="match status" value="1"/>
</dbReference>
<gene>
    <name evidence="18" type="ORF">J2W68_001305</name>
</gene>
<dbReference type="CDD" id="cd16917">
    <property type="entry name" value="HATPase_UhpB-NarQ-NarX-like"/>
    <property type="match status" value="1"/>
</dbReference>
<evidence type="ECO:0000313" key="18">
    <source>
        <dbReference type="EMBL" id="MDR7192591.1"/>
    </source>
</evidence>
<protein>
    <recommendedName>
        <fullName evidence="5">Oxygen sensor histidine kinase NreB</fullName>
        <ecNumber evidence="4">2.7.13.3</ecNumber>
    </recommendedName>
    <alternativeName>
        <fullName evidence="15">Nitrogen regulation protein B</fullName>
    </alternativeName>
</protein>
<dbReference type="EMBL" id="JAVDWO010000004">
    <property type="protein sequence ID" value="MDR7192591.1"/>
    <property type="molecule type" value="Genomic_DNA"/>
</dbReference>
<dbReference type="PROSITE" id="PS50109">
    <property type="entry name" value="HIS_KIN"/>
    <property type="match status" value="1"/>
</dbReference>
<comment type="catalytic activity">
    <reaction evidence="1">
        <text>ATP + protein L-histidine = ADP + protein N-phospho-L-histidine.</text>
        <dbReference type="EC" id="2.7.13.3"/>
    </reaction>
</comment>
<keyword evidence="8" id="KW-0808">Transferase</keyword>
<dbReference type="SUPFAM" id="SSF55874">
    <property type="entry name" value="ATPase domain of HSP90 chaperone/DNA topoisomerase II/histidine kinase"/>
    <property type="match status" value="1"/>
</dbReference>
<organism evidence="18 19">
    <name type="scientific">Luteimonas terrae</name>
    <dbReference type="NCBI Taxonomy" id="1530191"/>
    <lineage>
        <taxon>Bacteria</taxon>
        <taxon>Pseudomonadati</taxon>
        <taxon>Pseudomonadota</taxon>
        <taxon>Gammaproteobacteria</taxon>
        <taxon>Lysobacterales</taxon>
        <taxon>Lysobacteraceae</taxon>
        <taxon>Luteimonas</taxon>
    </lineage>
</organism>
<evidence type="ECO:0000256" key="8">
    <source>
        <dbReference type="ARBA" id="ARBA00022679"/>
    </source>
</evidence>
<keyword evidence="9" id="KW-0479">Metal-binding</keyword>
<keyword evidence="13" id="KW-0411">Iron-sulfur</keyword>
<evidence type="ECO:0000256" key="1">
    <source>
        <dbReference type="ARBA" id="ARBA00000085"/>
    </source>
</evidence>
<evidence type="ECO:0000256" key="16">
    <source>
        <dbReference type="SAM" id="Phobius"/>
    </source>
</evidence>
<evidence type="ECO:0000259" key="17">
    <source>
        <dbReference type="PROSITE" id="PS50109"/>
    </source>
</evidence>
<dbReference type="InterPro" id="IPR003594">
    <property type="entry name" value="HATPase_dom"/>
</dbReference>
<accession>A0ABU1XWS8</accession>
<dbReference type="Gene3D" id="3.30.450.20">
    <property type="entry name" value="PAS domain"/>
    <property type="match status" value="1"/>
</dbReference>
<keyword evidence="16" id="KW-0472">Membrane</keyword>
<keyword evidence="11" id="KW-0408">Iron</keyword>
<evidence type="ECO:0000256" key="4">
    <source>
        <dbReference type="ARBA" id="ARBA00012438"/>
    </source>
</evidence>
<evidence type="ECO:0000256" key="2">
    <source>
        <dbReference type="ARBA" id="ARBA00001966"/>
    </source>
</evidence>
<dbReference type="InterPro" id="IPR011712">
    <property type="entry name" value="Sig_transdc_His_kin_sub3_dim/P"/>
</dbReference>
<dbReference type="Pfam" id="PF13426">
    <property type="entry name" value="PAS_9"/>
    <property type="match status" value="1"/>
</dbReference>
<dbReference type="InterPro" id="IPR005467">
    <property type="entry name" value="His_kinase_dom"/>
</dbReference>
<name>A0ABU1XWS8_9GAMM</name>
<dbReference type="SUPFAM" id="SSF55785">
    <property type="entry name" value="PYP-like sensor domain (PAS domain)"/>
    <property type="match status" value="1"/>
</dbReference>
<dbReference type="InterPro" id="IPR050482">
    <property type="entry name" value="Sensor_HK_TwoCompSys"/>
</dbReference>
<evidence type="ECO:0000256" key="3">
    <source>
        <dbReference type="ARBA" id="ARBA00004496"/>
    </source>
</evidence>
<dbReference type="Proteomes" id="UP001256588">
    <property type="component" value="Unassembled WGS sequence"/>
</dbReference>
<evidence type="ECO:0000256" key="14">
    <source>
        <dbReference type="ARBA" id="ARBA00024827"/>
    </source>
</evidence>
<comment type="caution">
    <text evidence="18">The sequence shown here is derived from an EMBL/GenBank/DDBJ whole genome shotgun (WGS) entry which is preliminary data.</text>
</comment>
<keyword evidence="12" id="KW-0902">Two-component regulatory system</keyword>
<evidence type="ECO:0000256" key="10">
    <source>
        <dbReference type="ARBA" id="ARBA00022777"/>
    </source>
</evidence>
<evidence type="ECO:0000256" key="9">
    <source>
        <dbReference type="ARBA" id="ARBA00022723"/>
    </source>
</evidence>
<keyword evidence="19" id="KW-1185">Reference proteome</keyword>
<dbReference type="PANTHER" id="PTHR24421">
    <property type="entry name" value="NITRATE/NITRITE SENSOR PROTEIN NARX-RELATED"/>
    <property type="match status" value="1"/>
</dbReference>
<dbReference type="RefSeq" id="WP_310233778.1">
    <property type="nucleotide sequence ID" value="NZ_JAVDWO010000004.1"/>
</dbReference>
<feature type="transmembrane region" description="Helical" evidence="16">
    <location>
        <begin position="31"/>
        <end position="51"/>
    </location>
</feature>
<reference evidence="18 19" key="1">
    <citation type="submission" date="2023-07" db="EMBL/GenBank/DDBJ databases">
        <title>Sorghum-associated microbial communities from plants grown in Nebraska, USA.</title>
        <authorList>
            <person name="Schachtman D."/>
        </authorList>
    </citation>
    <scope>NUCLEOTIDE SEQUENCE [LARGE SCALE GENOMIC DNA]</scope>
    <source>
        <strain evidence="18 19">4099</strain>
    </source>
</reference>
<dbReference type="PRINTS" id="PR00344">
    <property type="entry name" value="BCTRLSENSOR"/>
</dbReference>
<keyword evidence="7" id="KW-0963">Cytoplasm</keyword>
<dbReference type="InterPro" id="IPR000014">
    <property type="entry name" value="PAS"/>
</dbReference>
<dbReference type="InterPro" id="IPR036890">
    <property type="entry name" value="HATPase_C_sf"/>
</dbReference>
<dbReference type="Pfam" id="PF07730">
    <property type="entry name" value="HisKA_3"/>
    <property type="match status" value="1"/>
</dbReference>
<evidence type="ECO:0000256" key="13">
    <source>
        <dbReference type="ARBA" id="ARBA00023014"/>
    </source>
</evidence>
<evidence type="ECO:0000313" key="19">
    <source>
        <dbReference type="Proteomes" id="UP001256588"/>
    </source>
</evidence>
<evidence type="ECO:0000256" key="15">
    <source>
        <dbReference type="ARBA" id="ARBA00030800"/>
    </source>
</evidence>
<comment type="subcellular location">
    <subcellularLocation>
        <location evidence="3">Cytoplasm</location>
    </subcellularLocation>
</comment>
<dbReference type="SMART" id="SM00387">
    <property type="entry name" value="HATPase_c"/>
    <property type="match status" value="1"/>
</dbReference>
<evidence type="ECO:0000256" key="6">
    <source>
        <dbReference type="ARBA" id="ARBA00022485"/>
    </source>
</evidence>
<feature type="transmembrane region" description="Helical" evidence="16">
    <location>
        <begin position="57"/>
        <end position="77"/>
    </location>
</feature>
<dbReference type="NCBIfam" id="TIGR00229">
    <property type="entry name" value="sensory_box"/>
    <property type="match status" value="1"/>
</dbReference>
<dbReference type="Pfam" id="PF02518">
    <property type="entry name" value="HATPase_c"/>
    <property type="match status" value="1"/>
</dbReference>
<comment type="function">
    <text evidence="14">Member of the two-component regulatory system NreB/NreC involved in the control of dissimilatory nitrate/nitrite reduction in response to oxygen. NreB functions as a direct oxygen sensor histidine kinase which is autophosphorylated, in the absence of oxygen, probably at the conserved histidine residue, and transfers its phosphate group probably to a conserved aspartate residue of NreC. NreB/NreC activates the expression of the nitrate (narGHJI) and nitrite (nir) reductase operons, as well as the putative nitrate transporter gene narT.</text>
</comment>
<feature type="domain" description="Histidine kinase" evidence="17">
    <location>
        <begin position="348"/>
        <end position="432"/>
    </location>
</feature>
<dbReference type="CDD" id="cd00130">
    <property type="entry name" value="PAS"/>
    <property type="match status" value="1"/>
</dbReference>
<dbReference type="SMART" id="SM00091">
    <property type="entry name" value="PAS"/>
    <property type="match status" value="1"/>
</dbReference>
<keyword evidence="6" id="KW-0004">4Fe-4S</keyword>
<dbReference type="Gene3D" id="3.30.565.10">
    <property type="entry name" value="Histidine kinase-like ATPase, C-terminal domain"/>
    <property type="match status" value="1"/>
</dbReference>
<keyword evidence="16" id="KW-0812">Transmembrane</keyword>
<dbReference type="Gene3D" id="1.20.5.1930">
    <property type="match status" value="1"/>
</dbReference>
<comment type="cofactor">
    <cofactor evidence="2">
        <name>[4Fe-4S] cluster</name>
        <dbReference type="ChEBI" id="CHEBI:49883"/>
    </cofactor>
</comment>